<keyword evidence="1" id="KW-0472">Membrane</keyword>
<organism evidence="4 5">
    <name type="scientific">Psychrosphaera ytuae</name>
    <dbReference type="NCBI Taxonomy" id="2820710"/>
    <lineage>
        <taxon>Bacteria</taxon>
        <taxon>Pseudomonadati</taxon>
        <taxon>Pseudomonadota</taxon>
        <taxon>Gammaproteobacteria</taxon>
        <taxon>Alteromonadales</taxon>
        <taxon>Pseudoalteromonadaceae</taxon>
        <taxon>Psychrosphaera</taxon>
    </lineage>
</organism>
<dbReference type="SMART" id="SM00267">
    <property type="entry name" value="GGDEF"/>
    <property type="match status" value="1"/>
</dbReference>
<dbReference type="Gene3D" id="3.20.20.450">
    <property type="entry name" value="EAL domain"/>
    <property type="match status" value="1"/>
</dbReference>
<keyword evidence="1" id="KW-0812">Transmembrane</keyword>
<evidence type="ECO:0000313" key="4">
    <source>
        <dbReference type="EMBL" id="QTH63736.1"/>
    </source>
</evidence>
<evidence type="ECO:0000313" key="5">
    <source>
        <dbReference type="Proteomes" id="UP000682739"/>
    </source>
</evidence>
<dbReference type="Gene3D" id="3.30.70.270">
    <property type="match status" value="1"/>
</dbReference>
<reference evidence="4" key="1">
    <citation type="submission" date="2021-03" db="EMBL/GenBank/DDBJ databases">
        <title>Description of Psychrosphaera ytuae sp. nov. isolated from deep sea sediment of South China Sea.</title>
        <authorList>
            <person name="Zhang J."/>
            <person name="Xu X.-D."/>
        </authorList>
    </citation>
    <scope>NUCLEOTIDE SEQUENCE</scope>
    <source>
        <strain evidence="4">MTZ26</strain>
    </source>
</reference>
<dbReference type="NCBIfam" id="TIGR00254">
    <property type="entry name" value="GGDEF"/>
    <property type="match status" value="1"/>
</dbReference>
<dbReference type="InterPro" id="IPR043128">
    <property type="entry name" value="Rev_trsase/Diguanyl_cyclase"/>
</dbReference>
<dbReference type="SMART" id="SM00052">
    <property type="entry name" value="EAL"/>
    <property type="match status" value="1"/>
</dbReference>
<dbReference type="InterPro" id="IPR035919">
    <property type="entry name" value="EAL_sf"/>
</dbReference>
<dbReference type="InterPro" id="IPR029787">
    <property type="entry name" value="Nucleotide_cyclase"/>
</dbReference>
<dbReference type="SUPFAM" id="SSF55073">
    <property type="entry name" value="Nucleotide cyclase"/>
    <property type="match status" value="1"/>
</dbReference>
<proteinExistence type="predicted"/>
<evidence type="ECO:0000259" key="3">
    <source>
        <dbReference type="PROSITE" id="PS50887"/>
    </source>
</evidence>
<dbReference type="InterPro" id="IPR001633">
    <property type="entry name" value="EAL_dom"/>
</dbReference>
<evidence type="ECO:0000259" key="2">
    <source>
        <dbReference type="PROSITE" id="PS50883"/>
    </source>
</evidence>
<dbReference type="PANTHER" id="PTHR33121:SF79">
    <property type="entry name" value="CYCLIC DI-GMP PHOSPHODIESTERASE PDED-RELATED"/>
    <property type="match status" value="1"/>
</dbReference>
<dbReference type="SUPFAM" id="SSF141868">
    <property type="entry name" value="EAL domain-like"/>
    <property type="match status" value="1"/>
</dbReference>
<feature type="domain" description="GGDEF" evidence="3">
    <location>
        <begin position="259"/>
        <end position="390"/>
    </location>
</feature>
<dbReference type="Pfam" id="PF00990">
    <property type="entry name" value="GGDEF"/>
    <property type="match status" value="1"/>
</dbReference>
<dbReference type="InterPro" id="IPR000160">
    <property type="entry name" value="GGDEF_dom"/>
</dbReference>
<keyword evidence="1" id="KW-1133">Transmembrane helix</keyword>
<feature type="domain" description="EAL" evidence="2">
    <location>
        <begin position="403"/>
        <end position="643"/>
    </location>
</feature>
<dbReference type="KEGG" id="psym:J1N51_13610"/>
<feature type="transmembrane region" description="Helical" evidence="1">
    <location>
        <begin position="7"/>
        <end position="30"/>
    </location>
</feature>
<dbReference type="CDD" id="cd01948">
    <property type="entry name" value="EAL"/>
    <property type="match status" value="1"/>
</dbReference>
<dbReference type="GO" id="GO:0071111">
    <property type="term" value="F:cyclic-guanylate-specific phosphodiesterase activity"/>
    <property type="evidence" value="ECO:0007669"/>
    <property type="project" value="InterPro"/>
</dbReference>
<dbReference type="Proteomes" id="UP000682739">
    <property type="component" value="Chromosome"/>
</dbReference>
<dbReference type="PANTHER" id="PTHR33121">
    <property type="entry name" value="CYCLIC DI-GMP PHOSPHODIESTERASE PDEF"/>
    <property type="match status" value="1"/>
</dbReference>
<dbReference type="InterPro" id="IPR050706">
    <property type="entry name" value="Cyclic-di-GMP_PDE-like"/>
</dbReference>
<name>A0A975HI05_9GAMM</name>
<keyword evidence="5" id="KW-1185">Reference proteome</keyword>
<accession>A0A975HI05</accession>
<dbReference type="PROSITE" id="PS50883">
    <property type="entry name" value="EAL"/>
    <property type="match status" value="1"/>
</dbReference>
<gene>
    <name evidence="4" type="ORF">J1N51_13610</name>
</gene>
<dbReference type="CDD" id="cd01949">
    <property type="entry name" value="GGDEF"/>
    <property type="match status" value="1"/>
</dbReference>
<dbReference type="Pfam" id="PF00563">
    <property type="entry name" value="EAL"/>
    <property type="match status" value="1"/>
</dbReference>
<dbReference type="RefSeq" id="WP_208831791.1">
    <property type="nucleotide sequence ID" value="NZ_CP072110.1"/>
</dbReference>
<sequence>MNKLRNLLIIQIVSGIFIGLILVIASLIMVSDLIENQQIDNTKLVQLLADNNIADDPKLLSQQIKEGVAVDYLTIRDKDGNQLYSYTRPDNQRAFLATVLESVDLYTKPRTVSANGGTLIIEFHSNYKKLLSPFLNTVIAAFLLPIVIIIVSFMLFKSYIKVTFVKASESIANLIRQFIKTKSIDASQAFKHFPIQFSSTITAIKQLSKFVNSTLSEYEKSATELKSEAFKDSLTDLPNRTKFVEFFETEVTNSDKANPFGVLALLRATELQHINQSKGYQEGDKYIKGLSEILSKVGDTYNGAKIYRLNGSDFGIVIPNITAKEADSMAQTVHSRLNEFMRTSELPAIGSMGIVTYSKEKPLGELLASADTAISLAQTKHVNAWHIHKDSNLTQSATSAFGNQNWRQIIDEVIAKDNVTLLFQPIHAANRGSKAYTEVYSRFKSDDGQVLPTASFLAMAEKLNRVVDIDRLIIEKVFAIIKSKSMADKFFGINLTPASVHNEQFMIWLERRLLKEANIATKLIFEISEFGLQQNVNSSRRFIDMIHRAGSRVTVEKFGVGITSFKFFQELKPDFIKLDGSYTRDIEDEKNNQYFIRMIVDLSHRIGVNVLAECVETQEEKHVLEKLFVDGCQGYYIGKPGPL</sequence>
<dbReference type="EMBL" id="CP072110">
    <property type="protein sequence ID" value="QTH63736.1"/>
    <property type="molecule type" value="Genomic_DNA"/>
</dbReference>
<protein>
    <submittedName>
        <fullName evidence="4">EAL domain-containing protein</fullName>
    </submittedName>
</protein>
<dbReference type="PROSITE" id="PS50887">
    <property type="entry name" value="GGDEF"/>
    <property type="match status" value="1"/>
</dbReference>
<dbReference type="AlphaFoldDB" id="A0A975HI05"/>
<evidence type="ECO:0000256" key="1">
    <source>
        <dbReference type="SAM" id="Phobius"/>
    </source>
</evidence>
<feature type="transmembrane region" description="Helical" evidence="1">
    <location>
        <begin position="134"/>
        <end position="156"/>
    </location>
</feature>